<dbReference type="EMBL" id="CAJJDN010000342">
    <property type="protein sequence ID" value="CAD8130904.1"/>
    <property type="molecule type" value="Genomic_DNA"/>
</dbReference>
<comment type="caution">
    <text evidence="1">The sequence shown here is derived from an EMBL/GenBank/DDBJ whole genome shotgun (WGS) entry which is preliminary data.</text>
</comment>
<protein>
    <submittedName>
        <fullName evidence="1">Uncharacterized protein</fullName>
    </submittedName>
</protein>
<gene>
    <name evidence="1" type="ORF">PSON_ATCC_30995.1.T3420004</name>
</gene>
<dbReference type="AlphaFoldDB" id="A0A8S1RWM6"/>
<evidence type="ECO:0000313" key="1">
    <source>
        <dbReference type="EMBL" id="CAD8130904.1"/>
    </source>
</evidence>
<organism evidence="1 2">
    <name type="scientific">Paramecium sonneborni</name>
    <dbReference type="NCBI Taxonomy" id="65129"/>
    <lineage>
        <taxon>Eukaryota</taxon>
        <taxon>Sar</taxon>
        <taxon>Alveolata</taxon>
        <taxon>Ciliophora</taxon>
        <taxon>Intramacronucleata</taxon>
        <taxon>Oligohymenophorea</taxon>
        <taxon>Peniculida</taxon>
        <taxon>Parameciidae</taxon>
        <taxon>Paramecium</taxon>
    </lineage>
</organism>
<accession>A0A8S1RWM6</accession>
<sequence>MKLLILKFQLICYYGKEGLKIGKWVELNHDYRKCSQVTHIGKYQNGKKIGIWDIYWKYHSNHRIGGGSYVDLQKTRGQSFKNKWWIELSDKFNYWLKIFYEGQYNQGKKIGIWNMININGRRMINLFLIKLCKSDMLNYDDLKTLRGE</sequence>
<keyword evidence="2" id="KW-1185">Reference proteome</keyword>
<proteinExistence type="predicted"/>
<dbReference type="Proteomes" id="UP000692954">
    <property type="component" value="Unassembled WGS sequence"/>
</dbReference>
<dbReference type="PANTHER" id="PTHR33706">
    <property type="entry name" value="MORN VARIANT REPEAT PROTEIN"/>
    <property type="match status" value="1"/>
</dbReference>
<name>A0A8S1RWM6_9CILI</name>
<evidence type="ECO:0000313" key="2">
    <source>
        <dbReference type="Proteomes" id="UP000692954"/>
    </source>
</evidence>
<reference evidence="1" key="1">
    <citation type="submission" date="2021-01" db="EMBL/GenBank/DDBJ databases">
        <authorList>
            <consortium name="Genoscope - CEA"/>
            <person name="William W."/>
        </authorList>
    </citation>
    <scope>NUCLEOTIDE SEQUENCE</scope>
</reference>
<dbReference type="PANTHER" id="PTHR33706:SF1">
    <property type="entry name" value="TPR REPEAT PROTEIN"/>
    <property type="match status" value="1"/>
</dbReference>